<sequence length="83" mass="9903">MKQYSADFRIGDKLIEFFGLAGEHTRYDELREIKLNLVKKYKLPLLEIYPKDLYKDSHYQVMIEDFVKPTLTHPKKAARTNQI</sequence>
<name>A0A1F5KG47_9BACT</name>
<proteinExistence type="predicted"/>
<gene>
    <name evidence="1" type="ORF">A3D25_03895</name>
</gene>
<comment type="caution">
    <text evidence="1">The sequence shown here is derived from an EMBL/GenBank/DDBJ whole genome shotgun (WGS) entry which is preliminary data.</text>
</comment>
<dbReference type="Proteomes" id="UP000177328">
    <property type="component" value="Unassembled WGS sequence"/>
</dbReference>
<protein>
    <submittedName>
        <fullName evidence="1">Uncharacterized protein</fullName>
    </submittedName>
</protein>
<reference evidence="1 2" key="1">
    <citation type="journal article" date="2016" name="Nat. Commun.">
        <title>Thousands of microbial genomes shed light on interconnected biogeochemical processes in an aquifer system.</title>
        <authorList>
            <person name="Anantharaman K."/>
            <person name="Brown C.T."/>
            <person name="Hug L.A."/>
            <person name="Sharon I."/>
            <person name="Castelle C.J."/>
            <person name="Probst A.J."/>
            <person name="Thomas B.C."/>
            <person name="Singh A."/>
            <person name="Wilkins M.J."/>
            <person name="Karaoz U."/>
            <person name="Brodie E.L."/>
            <person name="Williams K.H."/>
            <person name="Hubbard S.S."/>
            <person name="Banfield J.F."/>
        </authorList>
    </citation>
    <scope>NUCLEOTIDE SEQUENCE [LARGE SCALE GENOMIC DNA]</scope>
</reference>
<accession>A0A1F5KG47</accession>
<evidence type="ECO:0000313" key="1">
    <source>
        <dbReference type="EMBL" id="OGE39923.1"/>
    </source>
</evidence>
<dbReference type="AlphaFoldDB" id="A0A1F5KG47"/>
<organism evidence="1 2">
    <name type="scientific">Candidatus Daviesbacteria bacterium RIFCSPHIGHO2_02_FULL_43_12</name>
    <dbReference type="NCBI Taxonomy" id="1797776"/>
    <lineage>
        <taxon>Bacteria</taxon>
        <taxon>Candidatus Daviesiibacteriota</taxon>
    </lineage>
</organism>
<evidence type="ECO:0000313" key="2">
    <source>
        <dbReference type="Proteomes" id="UP000177328"/>
    </source>
</evidence>
<dbReference type="EMBL" id="MFDD01000014">
    <property type="protein sequence ID" value="OGE39923.1"/>
    <property type="molecule type" value="Genomic_DNA"/>
</dbReference>